<evidence type="ECO:0000313" key="1">
    <source>
        <dbReference type="EMBL" id="MEB3428488.1"/>
    </source>
</evidence>
<dbReference type="RefSeq" id="WP_324618573.1">
    <property type="nucleotide sequence ID" value="NZ_JAYKOT010000001.1"/>
</dbReference>
<name>A0AAW9MU74_9FIRM</name>
<proteinExistence type="predicted"/>
<accession>A0AAW9MU74</accession>
<dbReference type="AlphaFoldDB" id="A0AAW9MU74"/>
<dbReference type="PANTHER" id="PTHR33498:SF1">
    <property type="entry name" value="TRANSPOSASE FOR INSERTION SEQUENCE ELEMENT IS1557"/>
    <property type="match status" value="1"/>
</dbReference>
<dbReference type="PANTHER" id="PTHR33498">
    <property type="entry name" value="TRANSPOSASE FOR INSERTION SEQUENCE ELEMENT IS1557"/>
    <property type="match status" value="1"/>
</dbReference>
<keyword evidence="2" id="KW-1185">Reference proteome</keyword>
<dbReference type="InterPro" id="IPR047951">
    <property type="entry name" value="Transpos_ISL3"/>
</dbReference>
<gene>
    <name evidence="1" type="ORF">VLK81_00250</name>
</gene>
<dbReference type="Proteomes" id="UP001357733">
    <property type="component" value="Unassembled WGS sequence"/>
</dbReference>
<reference evidence="1 2" key="1">
    <citation type="submission" date="2024-01" db="EMBL/GenBank/DDBJ databases">
        <title>Complete genome sequence of Citroniella saccharovorans strain M6.X9, isolated from human fecal sample.</title>
        <authorList>
            <person name="Cheng G."/>
            <person name="Westerholm M."/>
            <person name="Schnurer A."/>
        </authorList>
    </citation>
    <scope>NUCLEOTIDE SEQUENCE [LARGE SCALE GENOMIC DNA]</scope>
    <source>
        <strain evidence="1 2">DSM 29873</strain>
    </source>
</reference>
<organism evidence="1 2">
    <name type="scientific">Citroniella saccharovorans</name>
    <dbReference type="NCBI Taxonomy" id="2053367"/>
    <lineage>
        <taxon>Bacteria</taxon>
        <taxon>Bacillati</taxon>
        <taxon>Bacillota</taxon>
        <taxon>Tissierellia</taxon>
        <taxon>Tissierellales</taxon>
        <taxon>Peptoniphilaceae</taxon>
        <taxon>Citroniella</taxon>
    </lineage>
</organism>
<comment type="caution">
    <text evidence="1">The sequence shown here is derived from an EMBL/GenBank/DDBJ whole genome shotgun (WGS) entry which is preliminary data.</text>
</comment>
<dbReference type="EMBL" id="JAYKOT010000001">
    <property type="protein sequence ID" value="MEB3428488.1"/>
    <property type="molecule type" value="Genomic_DNA"/>
</dbReference>
<evidence type="ECO:0000313" key="2">
    <source>
        <dbReference type="Proteomes" id="UP001357733"/>
    </source>
</evidence>
<protein>
    <recommendedName>
        <fullName evidence="3">Transposase</fullName>
    </recommendedName>
</protein>
<evidence type="ECO:0008006" key="3">
    <source>
        <dbReference type="Google" id="ProtNLM"/>
    </source>
</evidence>
<sequence>MSINLNSIRDILNVKDDNISFSNNFYLKKKFRYVDSHFFYASLSYVPSACPCCGSSFMDESSFVDPYCNLSNDLKNSILLDLMEVYSLKSIAKRWHVSPSTVLRVLDSVPPLKNNFSSLPEFICMDEFKSV</sequence>